<accession>A0A1I7X739</accession>
<dbReference type="WBParaSite" id="Hba_13388">
    <property type="protein sequence ID" value="Hba_13388"/>
    <property type="gene ID" value="Hba_13388"/>
</dbReference>
<sequence>MINYRVIKPTKADISVAKHFKYEAKSEMTDMQKSNNIFSNTSVGPVAERMLRGWPEKRAKITPEIPPQRIASIVA</sequence>
<evidence type="ECO:0000313" key="1">
    <source>
        <dbReference type="Proteomes" id="UP000095283"/>
    </source>
</evidence>
<proteinExistence type="predicted"/>
<keyword evidence="1" id="KW-1185">Reference proteome</keyword>
<dbReference type="Proteomes" id="UP000095283">
    <property type="component" value="Unplaced"/>
</dbReference>
<name>A0A1I7X739_HETBA</name>
<evidence type="ECO:0000313" key="2">
    <source>
        <dbReference type="WBParaSite" id="Hba_13388"/>
    </source>
</evidence>
<protein>
    <submittedName>
        <fullName evidence="2">DUF1778 domain-containing protein</fullName>
    </submittedName>
</protein>
<reference evidence="2" key="1">
    <citation type="submission" date="2016-11" db="UniProtKB">
        <authorList>
            <consortium name="WormBaseParasite"/>
        </authorList>
    </citation>
    <scope>IDENTIFICATION</scope>
</reference>
<organism evidence="1 2">
    <name type="scientific">Heterorhabditis bacteriophora</name>
    <name type="common">Entomopathogenic nematode worm</name>
    <dbReference type="NCBI Taxonomy" id="37862"/>
    <lineage>
        <taxon>Eukaryota</taxon>
        <taxon>Metazoa</taxon>
        <taxon>Ecdysozoa</taxon>
        <taxon>Nematoda</taxon>
        <taxon>Chromadorea</taxon>
        <taxon>Rhabditida</taxon>
        <taxon>Rhabditina</taxon>
        <taxon>Rhabditomorpha</taxon>
        <taxon>Strongyloidea</taxon>
        <taxon>Heterorhabditidae</taxon>
        <taxon>Heterorhabditis</taxon>
    </lineage>
</organism>
<dbReference type="AlphaFoldDB" id="A0A1I7X739"/>